<reference evidence="4" key="1">
    <citation type="journal article" date="2019" name="Int. J. Syst. Evol. Microbiol.">
        <title>The Global Catalogue of Microorganisms (GCM) 10K type strain sequencing project: providing services to taxonomists for standard genome sequencing and annotation.</title>
        <authorList>
            <consortium name="The Broad Institute Genomics Platform"/>
            <consortium name="The Broad Institute Genome Sequencing Center for Infectious Disease"/>
            <person name="Wu L."/>
            <person name="Ma J."/>
        </authorList>
    </citation>
    <scope>NUCLEOTIDE SEQUENCE [LARGE SCALE GENOMIC DNA]</scope>
    <source>
        <strain evidence="4">CGMCC 1.16444</strain>
    </source>
</reference>
<evidence type="ECO:0000313" key="3">
    <source>
        <dbReference type="EMBL" id="MFC5069908.1"/>
    </source>
</evidence>
<evidence type="ECO:0000256" key="2">
    <source>
        <dbReference type="SAM" id="Phobius"/>
    </source>
</evidence>
<evidence type="ECO:0008006" key="5">
    <source>
        <dbReference type="Google" id="ProtNLM"/>
    </source>
</evidence>
<feature type="transmembrane region" description="Helical" evidence="2">
    <location>
        <begin position="25"/>
        <end position="46"/>
    </location>
</feature>
<feature type="transmembrane region" description="Helical" evidence="2">
    <location>
        <begin position="67"/>
        <end position="92"/>
    </location>
</feature>
<dbReference type="Proteomes" id="UP001595796">
    <property type="component" value="Unassembled WGS sequence"/>
</dbReference>
<dbReference type="EMBL" id="JBHSJF010000008">
    <property type="protein sequence ID" value="MFC5069908.1"/>
    <property type="molecule type" value="Genomic_DNA"/>
</dbReference>
<protein>
    <recommendedName>
        <fullName evidence="5">Preprotein translocase subunit SecE</fullName>
    </recommendedName>
</protein>
<gene>
    <name evidence="3" type="ORF">ACFPFW_17975</name>
</gene>
<keyword evidence="2" id="KW-0472">Membrane</keyword>
<keyword evidence="4" id="KW-1185">Reference proteome</keyword>
<organism evidence="3 4">
    <name type="scientific">Flaviflagellibacter deserti</name>
    <dbReference type="NCBI Taxonomy" id="2267266"/>
    <lineage>
        <taxon>Bacteria</taxon>
        <taxon>Pseudomonadati</taxon>
        <taxon>Pseudomonadota</taxon>
        <taxon>Alphaproteobacteria</taxon>
        <taxon>Hyphomicrobiales</taxon>
        <taxon>Flaviflagellibacter</taxon>
    </lineage>
</organism>
<evidence type="ECO:0000313" key="4">
    <source>
        <dbReference type="Proteomes" id="UP001595796"/>
    </source>
</evidence>
<proteinExistence type="predicted"/>
<accession>A0ABV9Z4J3</accession>
<keyword evidence="2" id="KW-0812">Transmembrane</keyword>
<feature type="region of interest" description="Disordered" evidence="1">
    <location>
        <begin position="115"/>
        <end position="150"/>
    </location>
</feature>
<comment type="caution">
    <text evidence="3">The sequence shown here is derived from an EMBL/GenBank/DDBJ whole genome shotgun (WGS) entry which is preliminary data.</text>
</comment>
<name>A0ABV9Z4J3_9HYPH</name>
<dbReference type="RefSeq" id="WP_379771757.1">
    <property type="nucleotide sequence ID" value="NZ_JBHSJF010000008.1"/>
</dbReference>
<keyword evidence="2" id="KW-1133">Transmembrane helix</keyword>
<sequence length="150" mass="15800">MAVSLNPAAPHHLPAFITEPGGTDVLMVVAATLLLIAVMAVGVLFLRLHTLPERIAHKSKKLQFEIVAVLGLLALFTHMHIFWVAGLLLALIDLPDFGGPLGRMAGSLEKIAGVAPGKGADDVPDDPAAPTPEEREPTLTPQLAKAVAER</sequence>
<evidence type="ECO:0000256" key="1">
    <source>
        <dbReference type="SAM" id="MobiDB-lite"/>
    </source>
</evidence>